<feature type="compositionally biased region" description="Low complexity" evidence="1">
    <location>
        <begin position="10"/>
        <end position="25"/>
    </location>
</feature>
<keyword evidence="3" id="KW-1185">Reference proteome</keyword>
<evidence type="ECO:0000313" key="2">
    <source>
        <dbReference type="EMBL" id="TNN61635.1"/>
    </source>
</evidence>
<organism evidence="2 3">
    <name type="scientific">Liparis tanakae</name>
    <name type="common">Tanaka's snailfish</name>
    <dbReference type="NCBI Taxonomy" id="230148"/>
    <lineage>
        <taxon>Eukaryota</taxon>
        <taxon>Metazoa</taxon>
        <taxon>Chordata</taxon>
        <taxon>Craniata</taxon>
        <taxon>Vertebrata</taxon>
        <taxon>Euteleostomi</taxon>
        <taxon>Actinopterygii</taxon>
        <taxon>Neopterygii</taxon>
        <taxon>Teleostei</taxon>
        <taxon>Neoteleostei</taxon>
        <taxon>Acanthomorphata</taxon>
        <taxon>Eupercaria</taxon>
        <taxon>Perciformes</taxon>
        <taxon>Cottioidei</taxon>
        <taxon>Cottales</taxon>
        <taxon>Liparidae</taxon>
        <taxon>Liparis</taxon>
    </lineage>
</organism>
<proteinExistence type="predicted"/>
<evidence type="ECO:0000256" key="1">
    <source>
        <dbReference type="SAM" id="MobiDB-lite"/>
    </source>
</evidence>
<evidence type="ECO:0000313" key="3">
    <source>
        <dbReference type="Proteomes" id="UP000314294"/>
    </source>
</evidence>
<gene>
    <name evidence="2" type="ORF">EYF80_028140</name>
</gene>
<accession>A0A4Z2H8Q3</accession>
<dbReference type="AlphaFoldDB" id="A0A4Z2H8Q3"/>
<dbReference type="EMBL" id="SRLO01000312">
    <property type="protein sequence ID" value="TNN61635.1"/>
    <property type="molecule type" value="Genomic_DNA"/>
</dbReference>
<feature type="region of interest" description="Disordered" evidence="1">
    <location>
        <begin position="1"/>
        <end position="25"/>
    </location>
</feature>
<protein>
    <submittedName>
        <fullName evidence="2">Uncharacterized protein</fullName>
    </submittedName>
</protein>
<name>A0A4Z2H8Q3_9TELE</name>
<sequence>MDRRTDAADEQQAAQRVEQQAEQQVEQQVERTLTVLSTAPEKRRPLETARAVTLPWQHDKELNSALKTL</sequence>
<reference evidence="2 3" key="1">
    <citation type="submission" date="2019-03" db="EMBL/GenBank/DDBJ databases">
        <title>First draft genome of Liparis tanakae, snailfish: a comprehensive survey of snailfish specific genes.</title>
        <authorList>
            <person name="Kim W."/>
            <person name="Song I."/>
            <person name="Jeong J.-H."/>
            <person name="Kim D."/>
            <person name="Kim S."/>
            <person name="Ryu S."/>
            <person name="Song J.Y."/>
            <person name="Lee S.K."/>
        </authorList>
    </citation>
    <scope>NUCLEOTIDE SEQUENCE [LARGE SCALE GENOMIC DNA]</scope>
    <source>
        <tissue evidence="2">Muscle</tissue>
    </source>
</reference>
<dbReference type="Proteomes" id="UP000314294">
    <property type="component" value="Unassembled WGS sequence"/>
</dbReference>
<comment type="caution">
    <text evidence="2">The sequence shown here is derived from an EMBL/GenBank/DDBJ whole genome shotgun (WGS) entry which is preliminary data.</text>
</comment>